<feature type="region of interest" description="Disordered" evidence="5">
    <location>
        <begin position="56"/>
        <end position="180"/>
    </location>
</feature>
<evidence type="ECO:0000256" key="2">
    <source>
        <dbReference type="ARBA" id="ARBA00009087"/>
    </source>
</evidence>
<dbReference type="OMA" id="YEMEMSW"/>
<dbReference type="PANTHER" id="PTHR12202">
    <property type="entry name" value="ESF1 HOMOLOG"/>
    <property type="match status" value="1"/>
</dbReference>
<feature type="region of interest" description="Disordered" evidence="5">
    <location>
        <begin position="399"/>
        <end position="464"/>
    </location>
</feature>
<dbReference type="EMBL" id="JH767554">
    <property type="protein sequence ID" value="EON60947.1"/>
    <property type="molecule type" value="Genomic_DNA"/>
</dbReference>
<feature type="region of interest" description="Disordered" evidence="5">
    <location>
        <begin position="489"/>
        <end position="587"/>
    </location>
</feature>
<dbReference type="InterPro" id="IPR056750">
    <property type="entry name" value="RRM_ESF1"/>
</dbReference>
<keyword evidence="9" id="KW-1185">Reference proteome</keyword>
<comment type="similarity">
    <text evidence="2">Belongs to the ESF1 family.</text>
</comment>
<evidence type="ECO:0000256" key="1">
    <source>
        <dbReference type="ARBA" id="ARBA00004604"/>
    </source>
</evidence>
<feature type="region of interest" description="Disordered" evidence="5">
    <location>
        <begin position="684"/>
        <end position="738"/>
    </location>
</feature>
<accession>R7YGB8</accession>
<evidence type="ECO:0000313" key="9">
    <source>
        <dbReference type="Proteomes" id="UP000016924"/>
    </source>
</evidence>
<keyword evidence="4" id="KW-0539">Nucleus</keyword>
<feature type="compositionally biased region" description="Basic and acidic residues" evidence="5">
    <location>
        <begin position="56"/>
        <end position="90"/>
    </location>
</feature>
<feature type="compositionally biased region" description="Basic and acidic residues" evidence="5">
    <location>
        <begin position="489"/>
        <end position="504"/>
    </location>
</feature>
<reference evidence="9" key="1">
    <citation type="submission" date="2012-06" db="EMBL/GenBank/DDBJ databases">
        <title>The genome sequence of Coniosporium apollinis CBS 100218.</title>
        <authorList>
            <consortium name="The Broad Institute Genome Sequencing Platform"/>
            <person name="Cuomo C."/>
            <person name="Gorbushina A."/>
            <person name="Noack S."/>
            <person name="Walker B."/>
            <person name="Young S.K."/>
            <person name="Zeng Q."/>
            <person name="Gargeya S."/>
            <person name="Fitzgerald M."/>
            <person name="Haas B."/>
            <person name="Abouelleil A."/>
            <person name="Alvarado L."/>
            <person name="Arachchi H.M."/>
            <person name="Berlin A.M."/>
            <person name="Chapman S.B."/>
            <person name="Goldberg J."/>
            <person name="Griggs A."/>
            <person name="Gujja S."/>
            <person name="Hansen M."/>
            <person name="Howarth C."/>
            <person name="Imamovic A."/>
            <person name="Larimer J."/>
            <person name="McCowan C."/>
            <person name="Montmayeur A."/>
            <person name="Murphy C."/>
            <person name="Neiman D."/>
            <person name="Pearson M."/>
            <person name="Priest M."/>
            <person name="Roberts A."/>
            <person name="Saif S."/>
            <person name="Shea T."/>
            <person name="Sisk P."/>
            <person name="Sykes S."/>
            <person name="Wortman J."/>
            <person name="Nusbaum C."/>
            <person name="Birren B."/>
        </authorList>
    </citation>
    <scope>NUCLEOTIDE SEQUENCE [LARGE SCALE GENOMIC DNA]</scope>
    <source>
        <strain evidence="9">CBS 100218</strain>
    </source>
</reference>
<evidence type="ECO:0000259" key="7">
    <source>
        <dbReference type="Pfam" id="PF25121"/>
    </source>
</evidence>
<feature type="compositionally biased region" description="Basic and acidic residues" evidence="5">
    <location>
        <begin position="553"/>
        <end position="565"/>
    </location>
</feature>
<dbReference type="eggNOG" id="KOG2318">
    <property type="taxonomic scope" value="Eukaryota"/>
</dbReference>
<organism evidence="8 9">
    <name type="scientific">Coniosporium apollinis (strain CBS 100218)</name>
    <name type="common">Rock-inhabiting black yeast</name>
    <dbReference type="NCBI Taxonomy" id="1168221"/>
    <lineage>
        <taxon>Eukaryota</taxon>
        <taxon>Fungi</taxon>
        <taxon>Dikarya</taxon>
        <taxon>Ascomycota</taxon>
        <taxon>Pezizomycotina</taxon>
        <taxon>Dothideomycetes</taxon>
        <taxon>Dothideomycetes incertae sedis</taxon>
        <taxon>Coniosporium</taxon>
    </lineage>
</organism>
<gene>
    <name evidence="8" type="ORF">W97_00157</name>
</gene>
<feature type="region of interest" description="Disordered" evidence="5">
    <location>
        <begin position="229"/>
        <end position="267"/>
    </location>
</feature>
<dbReference type="GO" id="GO:0032040">
    <property type="term" value="C:small-subunit processome"/>
    <property type="evidence" value="ECO:0007669"/>
    <property type="project" value="EnsemblFungi"/>
</dbReference>
<comment type="subcellular location">
    <subcellularLocation>
        <location evidence="1">Nucleus</location>
        <location evidence="1">Nucleolus</location>
    </subcellularLocation>
</comment>
<dbReference type="PANTHER" id="PTHR12202:SF0">
    <property type="entry name" value="ESF1 HOMOLOG"/>
    <property type="match status" value="1"/>
</dbReference>
<feature type="compositionally biased region" description="Basic and acidic residues" evidence="5">
    <location>
        <begin position="603"/>
        <end position="612"/>
    </location>
</feature>
<dbReference type="GeneID" id="19897468"/>
<sequence length="738" mass="82558">MAPPPKQKASKGRGAPKSSSTITDPRFSNIHTDPRYRLPSKRHTHVKLDQRFAHMLRDDDFSQKASVDRYGRRIEKGAGRRDLERFYRVEADEDENEDENDEEETKGTEDGENDDDDRIRKELRRADRSYDPAREGGFSSSSDDSSSEDSPDEEDEEDVDVEDEAELAEGTAADVPMGEPSSRLAVVNLDWDNIDAVDIMAVASSFAPAGGRILGVEVYPSEFGRERIEREQLEGPPREIFAAATKRGSRHDDEDGEEEDESEDERIKKDLLAEDTGEEFNAPALRAYQLERLRYYYAVLTCSSATTARALYDAMDGREYLSSANFFDLRFIPDGVSFEDDKPRDRCDRVPDGYRPKEFVTDALTHSKVKLTWDADDNNRKEVQKRAFSRAEIDENDLKAYVGSDSSDEEDMNDDEEDENAAAVPSAAPKGKKDKAAALRALLGLSGTEPKKTKKTKESAPVGDMQITFSSGLSTNAQKASVFENEPIRDETTVEAYIRKEKERKARRKERAKAGKDGDVRDGPAASNAEGKVAQDDDNADPFADPFFDDPAETSRKAARDARKADKARKREQRDAEAAASVKQRADLELLLADDERMRHFDMNEIAKAEKEKKKRRGKKGKKTKAGSDAVGGDAETQDGAGTEGFRLNTQDPRFARLFESHEFAIDPTNPKFKQTEGMKALLEEGRKKRKGARNEGVDAEDRASKKVKNGKMDGVDRAEGDDLKRLVDKVKGKSKRA</sequence>
<dbReference type="Pfam" id="PF25121">
    <property type="entry name" value="RRM_ESF1"/>
    <property type="match status" value="1"/>
</dbReference>
<dbReference type="STRING" id="1168221.R7YGB8"/>
<evidence type="ECO:0000256" key="3">
    <source>
        <dbReference type="ARBA" id="ARBA00023054"/>
    </source>
</evidence>
<feature type="compositionally biased region" description="Basic and acidic residues" evidence="5">
    <location>
        <begin position="117"/>
        <end position="134"/>
    </location>
</feature>
<feature type="region of interest" description="Disordered" evidence="5">
    <location>
        <begin position="1"/>
        <end position="43"/>
    </location>
</feature>
<feature type="compositionally biased region" description="Basic and acidic residues" evidence="5">
    <location>
        <begin position="684"/>
        <end position="732"/>
    </location>
</feature>
<dbReference type="HOGENOM" id="CLU_010564_0_1_1"/>
<evidence type="ECO:0000313" key="8">
    <source>
        <dbReference type="EMBL" id="EON60947.1"/>
    </source>
</evidence>
<feature type="compositionally biased region" description="Acidic residues" evidence="5">
    <location>
        <begin position="145"/>
        <end position="167"/>
    </location>
</feature>
<evidence type="ECO:0000259" key="6">
    <source>
        <dbReference type="Pfam" id="PF08159"/>
    </source>
</evidence>
<protein>
    <submittedName>
        <fullName evidence="8">Uncharacterized protein</fullName>
    </submittedName>
</protein>
<dbReference type="AlphaFoldDB" id="R7YGB8"/>
<dbReference type="Pfam" id="PF08159">
    <property type="entry name" value="NUC153"/>
    <property type="match status" value="1"/>
</dbReference>
<proteinExistence type="inferred from homology"/>
<evidence type="ECO:0000256" key="4">
    <source>
        <dbReference type="ARBA" id="ARBA00023242"/>
    </source>
</evidence>
<feature type="compositionally biased region" description="Acidic residues" evidence="5">
    <location>
        <begin position="406"/>
        <end position="420"/>
    </location>
</feature>
<evidence type="ECO:0000256" key="5">
    <source>
        <dbReference type="SAM" id="MobiDB-lite"/>
    </source>
</evidence>
<feature type="compositionally biased region" description="Basic and acidic residues" evidence="5">
    <location>
        <begin position="512"/>
        <end position="522"/>
    </location>
</feature>
<feature type="compositionally biased region" description="Acidic residues" evidence="5">
    <location>
        <begin position="254"/>
        <end position="264"/>
    </location>
</feature>
<dbReference type="OrthoDB" id="431825at2759"/>
<dbReference type="InterPro" id="IPR012580">
    <property type="entry name" value="NUC153"/>
</dbReference>
<feature type="domain" description="NUC153" evidence="6">
    <location>
        <begin position="652"/>
        <end position="680"/>
    </location>
</feature>
<feature type="compositionally biased region" description="Basic residues" evidence="5">
    <location>
        <begin position="613"/>
        <end position="625"/>
    </location>
</feature>
<dbReference type="RefSeq" id="XP_007776264.1">
    <property type="nucleotide sequence ID" value="XM_007778074.1"/>
</dbReference>
<dbReference type="GO" id="GO:0003723">
    <property type="term" value="F:RNA binding"/>
    <property type="evidence" value="ECO:0007669"/>
    <property type="project" value="EnsemblFungi"/>
</dbReference>
<dbReference type="GO" id="GO:0006364">
    <property type="term" value="P:rRNA processing"/>
    <property type="evidence" value="ECO:0007669"/>
    <property type="project" value="EnsemblFungi"/>
</dbReference>
<dbReference type="InterPro" id="IPR039754">
    <property type="entry name" value="Esf1"/>
</dbReference>
<name>R7YGB8_CONA1</name>
<feature type="domain" description="ESF1 RRM" evidence="7">
    <location>
        <begin position="182"/>
        <end position="347"/>
    </location>
</feature>
<feature type="region of interest" description="Disordered" evidence="5">
    <location>
        <begin position="603"/>
        <end position="648"/>
    </location>
</feature>
<keyword evidence="3" id="KW-0175">Coiled coil</keyword>
<dbReference type="Proteomes" id="UP000016924">
    <property type="component" value="Unassembled WGS sequence"/>
</dbReference>
<feature type="compositionally biased region" description="Acidic residues" evidence="5">
    <location>
        <begin position="91"/>
        <end position="116"/>
    </location>
</feature>